<sequence length="668" mass="72863">MFPFCTRFLLGKAEDPDIGVNSLQDYQLSSNQYFTLDVKKGQGRNNFADLVLQKPLDRESEQTLHLILTALDGGEPRKTGTAQIWINVTDANDNPPVFSQEVYTVNLRENAPVGSQVLQIVASDRDDGPNAKISYHFNNIPANAKKKFNLDAISGTITLIESLDFEETKEYTMTIAGKDGGGLVTHCKVEITILDENDNAPEIMLASLVNPVSEDTALGAVIAYIIVTDKDTGDNGKVTCHLHGDPPFRILPTSSNYYKLLSDGPLDRERTPEYNITVTASDAGSPPLSTHKSITLQINVTDANDNPPVFSQEIYRVSLSENAPLGSQVLQVVASDQDEGSYAQIRYHFGNIPAEAQKKFKLDPINGAVTLVGHLDYEDTKEYTLTAAARDGGGSVTHCKVHMLVVDENDNAPEVALISLFSPVPEDSPPGTLIALINVKDKDLGDDGKATEPTLFTVGAHTGEVRTARPFTERDVAKQKLVVLVKDNGRPPLSATATLNLVFAENFQEALPEMKSQPGSTETQAELQFYLVLALAVMSFLFLLTVILAVAMRLRHSGSPTFLQCLGPLPHPKAGAFFPPNFEEGTLPYSYQLCLSSESKRNEFTFVTPNVQVTDNILSRERSGVPFGDNVHQHSQAFVLDLSLVTSWEAQEVDSSQIFASLLHSSVG</sequence>
<keyword evidence="4 8" id="KW-0106">Calcium</keyword>
<dbReference type="InterPro" id="IPR002126">
    <property type="entry name" value="Cadherin-like_dom"/>
</dbReference>
<evidence type="ECO:0000256" key="1">
    <source>
        <dbReference type="ARBA" id="ARBA00004167"/>
    </source>
</evidence>
<keyword evidence="12" id="KW-1185">Reference proteome</keyword>
<name>A0A8D2L5U1_VARKO</name>
<dbReference type="InterPro" id="IPR020894">
    <property type="entry name" value="Cadherin_CS"/>
</dbReference>
<dbReference type="PRINTS" id="PR00205">
    <property type="entry name" value="CADHERIN"/>
</dbReference>
<dbReference type="InterPro" id="IPR032455">
    <property type="entry name" value="Cadherin_C"/>
</dbReference>
<evidence type="ECO:0000256" key="3">
    <source>
        <dbReference type="ARBA" id="ARBA00022737"/>
    </source>
</evidence>
<dbReference type="PROSITE" id="PS50268">
    <property type="entry name" value="CADHERIN_2"/>
    <property type="match status" value="5"/>
</dbReference>
<dbReference type="SMART" id="SM00112">
    <property type="entry name" value="CA"/>
    <property type="match status" value="5"/>
</dbReference>
<comment type="subcellular location">
    <subcellularLocation>
        <location evidence="1">Membrane</location>
        <topology evidence="1">Single-pass membrane protein</topology>
    </subcellularLocation>
</comment>
<evidence type="ECO:0000313" key="12">
    <source>
        <dbReference type="Proteomes" id="UP000694545"/>
    </source>
</evidence>
<evidence type="ECO:0000256" key="4">
    <source>
        <dbReference type="ARBA" id="ARBA00022837"/>
    </source>
</evidence>
<dbReference type="GO" id="GO:0005509">
    <property type="term" value="F:calcium ion binding"/>
    <property type="evidence" value="ECO:0007669"/>
    <property type="project" value="UniProtKB-UniRule"/>
</dbReference>
<dbReference type="GO" id="GO:0005886">
    <property type="term" value="C:plasma membrane"/>
    <property type="evidence" value="ECO:0007669"/>
    <property type="project" value="UniProtKB-SubCell"/>
</dbReference>
<feature type="transmembrane region" description="Helical" evidence="9">
    <location>
        <begin position="529"/>
        <end position="551"/>
    </location>
</feature>
<dbReference type="PANTHER" id="PTHR24028">
    <property type="entry name" value="CADHERIN-87A"/>
    <property type="match status" value="1"/>
</dbReference>
<feature type="domain" description="Cadherin" evidence="10">
    <location>
        <begin position="13"/>
        <end position="98"/>
    </location>
</feature>
<dbReference type="Ensembl" id="ENSVKKT00000017408.1">
    <property type="protein sequence ID" value="ENSVKKP00000016985.1"/>
    <property type="gene ID" value="ENSVKKG00000011605.1"/>
</dbReference>
<dbReference type="Pfam" id="PF00028">
    <property type="entry name" value="Cadherin"/>
    <property type="match status" value="5"/>
</dbReference>
<evidence type="ECO:0000256" key="2">
    <source>
        <dbReference type="ARBA" id="ARBA00022692"/>
    </source>
</evidence>
<keyword evidence="5 9" id="KW-1133">Transmembrane helix</keyword>
<evidence type="ECO:0000259" key="10">
    <source>
        <dbReference type="PROSITE" id="PS50268"/>
    </source>
</evidence>
<protein>
    <recommendedName>
        <fullName evidence="10">Cadherin domain-containing protein</fullName>
    </recommendedName>
</protein>
<evidence type="ECO:0000256" key="5">
    <source>
        <dbReference type="ARBA" id="ARBA00022989"/>
    </source>
</evidence>
<dbReference type="GO" id="GO:0007156">
    <property type="term" value="P:homophilic cell adhesion via plasma membrane adhesion molecules"/>
    <property type="evidence" value="ECO:0007669"/>
    <property type="project" value="InterPro"/>
</dbReference>
<keyword evidence="6 9" id="KW-0472">Membrane</keyword>
<feature type="domain" description="Cadherin" evidence="10">
    <location>
        <begin position="212"/>
        <end position="310"/>
    </location>
</feature>
<dbReference type="CDD" id="cd11304">
    <property type="entry name" value="Cadherin_repeat"/>
    <property type="match status" value="5"/>
</dbReference>
<accession>A0A8D2L5U1</accession>
<keyword evidence="3" id="KW-0677">Repeat</keyword>
<dbReference type="Pfam" id="PF16492">
    <property type="entry name" value="Cadherin_C_2"/>
    <property type="match status" value="1"/>
</dbReference>
<reference evidence="11" key="1">
    <citation type="submission" date="2025-08" db="UniProtKB">
        <authorList>
            <consortium name="Ensembl"/>
        </authorList>
    </citation>
    <scope>IDENTIFICATION</scope>
</reference>
<dbReference type="Gene3D" id="2.60.40.60">
    <property type="entry name" value="Cadherins"/>
    <property type="match status" value="5"/>
</dbReference>
<feature type="domain" description="Cadherin" evidence="10">
    <location>
        <begin position="99"/>
        <end position="203"/>
    </location>
</feature>
<dbReference type="SUPFAM" id="SSF49313">
    <property type="entry name" value="Cadherin-like"/>
    <property type="match status" value="5"/>
</dbReference>
<dbReference type="AlphaFoldDB" id="A0A8D2L5U1"/>
<proteinExistence type="predicted"/>
<dbReference type="InterPro" id="IPR050174">
    <property type="entry name" value="Protocadherin/Cadherin-CA"/>
</dbReference>
<keyword evidence="2 9" id="KW-0812">Transmembrane</keyword>
<reference evidence="11" key="2">
    <citation type="submission" date="2025-09" db="UniProtKB">
        <authorList>
            <consortium name="Ensembl"/>
        </authorList>
    </citation>
    <scope>IDENTIFICATION</scope>
</reference>
<dbReference type="PROSITE" id="PS00232">
    <property type="entry name" value="CADHERIN_1"/>
    <property type="match status" value="2"/>
</dbReference>
<dbReference type="InterPro" id="IPR015919">
    <property type="entry name" value="Cadherin-like_sf"/>
</dbReference>
<feature type="domain" description="Cadherin" evidence="10">
    <location>
        <begin position="311"/>
        <end position="415"/>
    </location>
</feature>
<evidence type="ECO:0000256" key="7">
    <source>
        <dbReference type="ARBA" id="ARBA00023180"/>
    </source>
</evidence>
<feature type="domain" description="Cadherin" evidence="10">
    <location>
        <begin position="424"/>
        <end position="514"/>
    </location>
</feature>
<evidence type="ECO:0000256" key="9">
    <source>
        <dbReference type="SAM" id="Phobius"/>
    </source>
</evidence>
<evidence type="ECO:0000313" key="11">
    <source>
        <dbReference type="Ensembl" id="ENSVKKP00000016985.1"/>
    </source>
</evidence>
<dbReference type="OMA" id="CFQSEVV"/>
<evidence type="ECO:0000256" key="8">
    <source>
        <dbReference type="PROSITE-ProRule" id="PRU00043"/>
    </source>
</evidence>
<evidence type="ECO:0000256" key="6">
    <source>
        <dbReference type="ARBA" id="ARBA00023136"/>
    </source>
</evidence>
<dbReference type="Proteomes" id="UP000694545">
    <property type="component" value="Unplaced"/>
</dbReference>
<keyword evidence="7" id="KW-0325">Glycoprotein</keyword>
<organism evidence="11 12">
    <name type="scientific">Varanus komodoensis</name>
    <name type="common">Komodo dragon</name>
    <dbReference type="NCBI Taxonomy" id="61221"/>
    <lineage>
        <taxon>Eukaryota</taxon>
        <taxon>Metazoa</taxon>
        <taxon>Chordata</taxon>
        <taxon>Craniata</taxon>
        <taxon>Vertebrata</taxon>
        <taxon>Euteleostomi</taxon>
        <taxon>Lepidosauria</taxon>
        <taxon>Squamata</taxon>
        <taxon>Bifurcata</taxon>
        <taxon>Unidentata</taxon>
        <taxon>Episquamata</taxon>
        <taxon>Toxicofera</taxon>
        <taxon>Anguimorpha</taxon>
        <taxon>Paleoanguimorpha</taxon>
        <taxon>Varanoidea</taxon>
        <taxon>Varanidae</taxon>
        <taxon>Varanus</taxon>
    </lineage>
</organism>
<dbReference type="PANTHER" id="PTHR24028:SF73">
    <property type="entry name" value="PROTOCADHERIN GAMMA-B3-RELATED"/>
    <property type="match status" value="1"/>
</dbReference>